<dbReference type="SUPFAM" id="SSF51905">
    <property type="entry name" value="FAD/NAD(P)-binding domain"/>
    <property type="match status" value="2"/>
</dbReference>
<evidence type="ECO:0000256" key="12">
    <source>
        <dbReference type="ARBA" id="ARBA00031158"/>
    </source>
</evidence>
<reference evidence="16 17" key="1">
    <citation type="submission" date="2020-08" db="EMBL/GenBank/DDBJ databases">
        <title>Sequencing the genomes of 1000 actinobacteria strains.</title>
        <authorList>
            <person name="Klenk H.-P."/>
        </authorList>
    </citation>
    <scope>NUCLEOTIDE SEQUENCE [LARGE SCALE GENOMIC DNA]</scope>
    <source>
        <strain evidence="16 17">DSM 45518</strain>
    </source>
</reference>
<dbReference type="PRINTS" id="PR00411">
    <property type="entry name" value="PNDRDTASEI"/>
</dbReference>
<evidence type="ECO:0000313" key="17">
    <source>
        <dbReference type="Proteomes" id="UP000542742"/>
    </source>
</evidence>
<evidence type="ECO:0000256" key="13">
    <source>
        <dbReference type="ARBA" id="ARBA00032493"/>
    </source>
</evidence>
<dbReference type="InterPro" id="IPR025700">
    <property type="entry name" value="Lys/Orn_oxygenase"/>
</dbReference>
<dbReference type="EMBL" id="JACHMF010000001">
    <property type="protein sequence ID" value="MBB4692821.1"/>
    <property type="molecule type" value="Genomic_DNA"/>
</dbReference>
<dbReference type="AlphaFoldDB" id="A0A7W7CQF0"/>
<evidence type="ECO:0000256" key="14">
    <source>
        <dbReference type="ARBA" id="ARBA00032738"/>
    </source>
</evidence>
<keyword evidence="10" id="KW-0503">Monooxygenase</keyword>
<comment type="pathway">
    <text evidence="2">Siderophore biosynthesis.</text>
</comment>
<proteinExistence type="inferred from homology"/>
<dbReference type="PANTHER" id="PTHR42802:SF1">
    <property type="entry name" value="L-ORNITHINE N(5)-MONOOXYGENASE"/>
    <property type="match status" value="1"/>
</dbReference>
<keyword evidence="7" id="KW-0274">FAD</keyword>
<dbReference type="Proteomes" id="UP000542742">
    <property type="component" value="Unassembled WGS sequence"/>
</dbReference>
<dbReference type="PANTHER" id="PTHR42802">
    <property type="entry name" value="MONOOXYGENASE"/>
    <property type="match status" value="1"/>
</dbReference>
<comment type="caution">
    <text evidence="16">The sequence shown here is derived from an EMBL/GenBank/DDBJ whole genome shotgun (WGS) entry which is preliminary data.</text>
</comment>
<evidence type="ECO:0000256" key="1">
    <source>
        <dbReference type="ARBA" id="ARBA00001974"/>
    </source>
</evidence>
<keyword evidence="6" id="KW-0285">Flavoprotein</keyword>
<dbReference type="EC" id="1.14.13.59" evidence="4"/>
<dbReference type="RefSeq" id="WP_184951502.1">
    <property type="nucleotide sequence ID" value="NZ_BOMC01000063.1"/>
</dbReference>
<organism evidence="16 17">
    <name type="scientific">Paractinoplanes abujensis</name>
    <dbReference type="NCBI Taxonomy" id="882441"/>
    <lineage>
        <taxon>Bacteria</taxon>
        <taxon>Bacillati</taxon>
        <taxon>Actinomycetota</taxon>
        <taxon>Actinomycetes</taxon>
        <taxon>Micromonosporales</taxon>
        <taxon>Micromonosporaceae</taxon>
        <taxon>Paractinoplanes</taxon>
    </lineage>
</organism>
<dbReference type="InterPro" id="IPR036188">
    <property type="entry name" value="FAD/NAD-bd_sf"/>
</dbReference>
<gene>
    <name evidence="16" type="ORF">BKA14_002969</name>
</gene>
<dbReference type="Pfam" id="PF13434">
    <property type="entry name" value="Lys_Orn_oxgnase"/>
    <property type="match status" value="1"/>
</dbReference>
<keyword evidence="9 16" id="KW-0560">Oxidoreductase</keyword>
<evidence type="ECO:0000256" key="4">
    <source>
        <dbReference type="ARBA" id="ARBA00013076"/>
    </source>
</evidence>
<accession>A0A7W7CQF0</accession>
<evidence type="ECO:0000256" key="5">
    <source>
        <dbReference type="ARBA" id="ARBA00016406"/>
    </source>
</evidence>
<name>A0A7W7CQF0_9ACTN</name>
<keyword evidence="17" id="KW-1185">Reference proteome</keyword>
<dbReference type="GO" id="GO:0047091">
    <property type="term" value="F:L-lysine 6-monooxygenase (NADPH) activity"/>
    <property type="evidence" value="ECO:0007669"/>
    <property type="project" value="UniProtKB-EC"/>
</dbReference>
<evidence type="ECO:0000256" key="8">
    <source>
        <dbReference type="ARBA" id="ARBA00022857"/>
    </source>
</evidence>
<keyword evidence="8" id="KW-0521">NADP</keyword>
<evidence type="ECO:0000256" key="3">
    <source>
        <dbReference type="ARBA" id="ARBA00007588"/>
    </source>
</evidence>
<evidence type="ECO:0000256" key="15">
    <source>
        <dbReference type="ARBA" id="ARBA00048407"/>
    </source>
</evidence>
<comment type="catalytic activity">
    <reaction evidence="15">
        <text>L-lysine + NADPH + O2 = N(6)-hydroxy-L-lysine + NADP(+) + H2O</text>
        <dbReference type="Rhea" id="RHEA:23228"/>
        <dbReference type="ChEBI" id="CHEBI:15377"/>
        <dbReference type="ChEBI" id="CHEBI:15379"/>
        <dbReference type="ChEBI" id="CHEBI:32551"/>
        <dbReference type="ChEBI" id="CHEBI:57783"/>
        <dbReference type="ChEBI" id="CHEBI:57820"/>
        <dbReference type="ChEBI" id="CHEBI:58349"/>
        <dbReference type="EC" id="1.14.13.59"/>
    </reaction>
</comment>
<evidence type="ECO:0000256" key="11">
    <source>
        <dbReference type="ARBA" id="ARBA00029939"/>
    </source>
</evidence>
<comment type="cofactor">
    <cofactor evidence="1">
        <name>FAD</name>
        <dbReference type="ChEBI" id="CHEBI:57692"/>
    </cofactor>
</comment>
<evidence type="ECO:0000313" key="16">
    <source>
        <dbReference type="EMBL" id="MBB4692821.1"/>
    </source>
</evidence>
<sequence length="449" mass="49639">MSEEPFDGDRSVLDLVGVGFGPSNLALAIAVAEHNAERRRTPGTPPVTAAFVERQRAFGWHRGMLLEDATMQVSFLKDLVTLRNPKSDFSFLCYLQSRDRLIDFINQKNFFPSRMEFHDYLQWAAELVDGDVTYGREVVAIRPVLHDGDVAWFDVVSADVTGAAEPLVHRARNLVLGTGLTPRLPDGVTADDRIWHTRDLLPSAERLKVEAPSSKRFVVVGAGQSAAEAVDYLHREFPQAEVNAVITRYGYSPADDSAFANRIFDPAAVDDFFAAPAQVKQMMLDYHGNTNYSVVDQDLIEDLSRRVYQEKVRGEERLRLLNVSKVTEAVRLGDKVHTVVESMITGERQVLEADAVVFATGYRQPDPAALLGDLAAECRRDEAGQVVVARDYRVDLGPRVRAGVYLQGGTEHTHGISSSLLSNTSVRSAEILASVARRTTSTQQPSLIS</sequence>
<protein>
    <recommendedName>
        <fullName evidence="5">L-lysine N6-monooxygenase MbtG</fullName>
        <ecNumber evidence="4">1.14.13.59</ecNumber>
    </recommendedName>
    <alternativeName>
        <fullName evidence="14">Lysine 6-N-hydroxylase</fullName>
    </alternativeName>
    <alternativeName>
        <fullName evidence="13">Lysine N6-hydroxylase</fullName>
    </alternativeName>
    <alternativeName>
        <fullName evidence="11">Lysine-N-oxygenase</fullName>
    </alternativeName>
    <alternativeName>
        <fullName evidence="12">Mycobactin synthase protein G</fullName>
    </alternativeName>
</protein>
<comment type="similarity">
    <text evidence="3">Belongs to the lysine N(6)-hydroxylase/L-ornithine N(5)-oxygenase family.</text>
</comment>
<evidence type="ECO:0000256" key="2">
    <source>
        <dbReference type="ARBA" id="ARBA00004924"/>
    </source>
</evidence>
<evidence type="ECO:0000256" key="6">
    <source>
        <dbReference type="ARBA" id="ARBA00022630"/>
    </source>
</evidence>
<evidence type="ECO:0000256" key="7">
    <source>
        <dbReference type="ARBA" id="ARBA00022827"/>
    </source>
</evidence>
<evidence type="ECO:0000256" key="9">
    <source>
        <dbReference type="ARBA" id="ARBA00023002"/>
    </source>
</evidence>
<dbReference type="PRINTS" id="PR00368">
    <property type="entry name" value="FADPNR"/>
</dbReference>
<dbReference type="Gene3D" id="3.50.50.60">
    <property type="entry name" value="FAD/NAD(P)-binding domain"/>
    <property type="match status" value="1"/>
</dbReference>
<evidence type="ECO:0000256" key="10">
    <source>
        <dbReference type="ARBA" id="ARBA00023033"/>
    </source>
</evidence>